<dbReference type="InterPro" id="IPR028098">
    <property type="entry name" value="Glyco_trans_4-like_N"/>
</dbReference>
<evidence type="ECO:0000313" key="9">
    <source>
        <dbReference type="Proteomes" id="UP000561271"/>
    </source>
</evidence>
<name>A0A6V8NJU2_9ACTN</name>
<dbReference type="GO" id="GO:0016757">
    <property type="term" value="F:glycosyltransferase activity"/>
    <property type="evidence" value="ECO:0007669"/>
    <property type="project" value="UniProtKB-KW"/>
</dbReference>
<dbReference type="PANTHER" id="PTHR45947">
    <property type="entry name" value="SULFOQUINOVOSYL TRANSFERASE SQD2"/>
    <property type="match status" value="1"/>
</dbReference>
<dbReference type="EMBL" id="BLSD01000085">
    <property type="protein sequence ID" value="GFP39752.1"/>
    <property type="molecule type" value="Genomic_DNA"/>
</dbReference>
<evidence type="ECO:0000259" key="3">
    <source>
        <dbReference type="Pfam" id="PF00534"/>
    </source>
</evidence>
<dbReference type="RefSeq" id="WP_176230794.1">
    <property type="nucleotide sequence ID" value="NZ_BLRU01000115.1"/>
</dbReference>
<evidence type="ECO:0008006" key="13">
    <source>
        <dbReference type="Google" id="ProtNLM"/>
    </source>
</evidence>
<dbReference type="GO" id="GO:1901137">
    <property type="term" value="P:carbohydrate derivative biosynthetic process"/>
    <property type="evidence" value="ECO:0007669"/>
    <property type="project" value="UniProtKB-ARBA"/>
</dbReference>
<dbReference type="EMBL" id="BLRW01000012">
    <property type="protein sequence ID" value="GFP22721.1"/>
    <property type="molecule type" value="Genomic_DNA"/>
</dbReference>
<evidence type="ECO:0000313" key="5">
    <source>
        <dbReference type="EMBL" id="GFP19654.1"/>
    </source>
</evidence>
<dbReference type="Gene3D" id="3.40.50.2000">
    <property type="entry name" value="Glycogen Phosphorylase B"/>
    <property type="match status" value="2"/>
</dbReference>
<dbReference type="Proteomes" id="UP000569018">
    <property type="component" value="Unassembled WGS sequence"/>
</dbReference>
<reference evidence="9 10" key="1">
    <citation type="journal article" date="2020" name="Front. Microbiol.">
        <title>Single-cell genomics of novel Actinobacteria with the Wood-Ljungdahl pathway discovered in a serpentinizing system.</title>
        <authorList>
            <person name="Merino N."/>
            <person name="Kawai M."/>
            <person name="Boyd E.S."/>
            <person name="Colman D.R."/>
            <person name="McGlynn S.E."/>
            <person name="Nealson K.H."/>
            <person name="Kurokawa K."/>
            <person name="Hongoh Y."/>
        </authorList>
    </citation>
    <scope>NUCLEOTIDE SEQUENCE [LARGE SCALE GENOMIC DNA]</scope>
    <source>
        <strain evidence="5 11">S03</strain>
        <strain evidence="6 12">S09_30</strain>
        <strain evidence="7 9">S44</strain>
        <strain evidence="8 10">S47</strain>
    </source>
</reference>
<evidence type="ECO:0000256" key="2">
    <source>
        <dbReference type="ARBA" id="ARBA00022679"/>
    </source>
</evidence>
<proteinExistence type="predicted"/>
<feature type="domain" description="Glycosyl transferase family 1" evidence="3">
    <location>
        <begin position="204"/>
        <end position="360"/>
    </location>
</feature>
<dbReference type="InterPro" id="IPR050194">
    <property type="entry name" value="Glycosyltransferase_grp1"/>
</dbReference>
<dbReference type="AlphaFoldDB" id="A0A6V8NJU2"/>
<evidence type="ECO:0000313" key="12">
    <source>
        <dbReference type="Proteomes" id="UP000585609"/>
    </source>
</evidence>
<evidence type="ECO:0000259" key="4">
    <source>
        <dbReference type="Pfam" id="PF13439"/>
    </source>
</evidence>
<comment type="caution">
    <text evidence="5">The sequence shown here is derived from an EMBL/GenBank/DDBJ whole genome shotgun (WGS) entry which is preliminary data.</text>
</comment>
<gene>
    <name evidence="5" type="ORF">HKBW3S03_01159</name>
    <name evidence="6" type="ORF">HKBW3S09_00189</name>
    <name evidence="7" type="ORF">HKBW3S44_00131</name>
    <name evidence="8" type="ORF">HKBW3S47_01450</name>
</gene>
<dbReference type="Proteomes" id="UP000585609">
    <property type="component" value="Unassembled WGS sequence"/>
</dbReference>
<dbReference type="Proteomes" id="UP000574717">
    <property type="component" value="Unassembled WGS sequence"/>
</dbReference>
<evidence type="ECO:0000313" key="11">
    <source>
        <dbReference type="Proteomes" id="UP000574717"/>
    </source>
</evidence>
<keyword evidence="2" id="KW-0808">Transferase</keyword>
<dbReference type="Proteomes" id="UP000561271">
    <property type="component" value="Unassembled WGS sequence"/>
</dbReference>
<accession>A0A6V8NJU2</accession>
<sequence length="394" mass="45106">MKILQVVPYFSPAWAYGGTPKVAFGLAKALARAGHEVEVFTTDAFDGRRRNPWGGDKVDVEGMKVFYFRNLSNKLAFDHRLFLSPGMVWATRRELKRFDVIHLHEYRTLQNFIVSHYAKKYRIPYVLSAHGSLPRFSRKRGSKKIFDLVFGRRILEDAAGLVAIREEEAQQYKLMGANAQKIRIVPNGLDVGLFENIPEKGRFKREFGLQDRRIILFLGRINVIKGLDFLVRAFNQVQKELEDVVLVLAGPDDGYKRTLLKLIEKLNLTDKVVFVDFLEEERKLSAYVDAEVLVYPSLHEVFGLVPFEAAMCGTPVLVTESSGCAGVFKKIGVDNLVRYGDVVGLERKIVNVLSHLDPKREDVQKIRKYVVDNLNWSVIVEKMVNVYREVVEKR</sequence>
<dbReference type="Pfam" id="PF13439">
    <property type="entry name" value="Glyco_transf_4"/>
    <property type="match status" value="1"/>
</dbReference>
<dbReference type="InterPro" id="IPR001296">
    <property type="entry name" value="Glyco_trans_1"/>
</dbReference>
<keyword evidence="1" id="KW-0328">Glycosyltransferase</keyword>
<evidence type="ECO:0000313" key="7">
    <source>
        <dbReference type="EMBL" id="GFP36448.1"/>
    </source>
</evidence>
<feature type="domain" description="Glycosyltransferase subfamily 4-like N-terminal" evidence="4">
    <location>
        <begin position="16"/>
        <end position="191"/>
    </location>
</feature>
<protein>
    <recommendedName>
        <fullName evidence="13">Glycosyltransferase</fullName>
    </recommendedName>
</protein>
<dbReference type="Pfam" id="PF00534">
    <property type="entry name" value="Glycos_transf_1"/>
    <property type="match status" value="1"/>
</dbReference>
<evidence type="ECO:0000313" key="6">
    <source>
        <dbReference type="EMBL" id="GFP22721.1"/>
    </source>
</evidence>
<dbReference type="EMBL" id="BLSC01000005">
    <property type="protein sequence ID" value="GFP36448.1"/>
    <property type="molecule type" value="Genomic_DNA"/>
</dbReference>
<dbReference type="EMBL" id="BLRU01000115">
    <property type="protein sequence ID" value="GFP19654.1"/>
    <property type="molecule type" value="Genomic_DNA"/>
</dbReference>
<evidence type="ECO:0000313" key="8">
    <source>
        <dbReference type="EMBL" id="GFP39752.1"/>
    </source>
</evidence>
<evidence type="ECO:0000313" key="10">
    <source>
        <dbReference type="Proteomes" id="UP000569018"/>
    </source>
</evidence>
<dbReference type="SUPFAM" id="SSF53756">
    <property type="entry name" value="UDP-Glycosyltransferase/glycogen phosphorylase"/>
    <property type="match status" value="1"/>
</dbReference>
<dbReference type="PANTHER" id="PTHR45947:SF3">
    <property type="entry name" value="SULFOQUINOVOSYL TRANSFERASE SQD2"/>
    <property type="match status" value="1"/>
</dbReference>
<organism evidence="5 11">
    <name type="scientific">Candidatus Hakubella thermalkaliphila</name>
    <dbReference type="NCBI Taxonomy" id="2754717"/>
    <lineage>
        <taxon>Bacteria</taxon>
        <taxon>Bacillati</taxon>
        <taxon>Actinomycetota</taxon>
        <taxon>Actinomycetota incertae sedis</taxon>
        <taxon>Candidatus Hakubellales</taxon>
        <taxon>Candidatus Hakubellaceae</taxon>
        <taxon>Candidatus Hakubella</taxon>
    </lineage>
</organism>
<evidence type="ECO:0000256" key="1">
    <source>
        <dbReference type="ARBA" id="ARBA00022676"/>
    </source>
</evidence>